<evidence type="ECO:0000313" key="1">
    <source>
        <dbReference type="EMBL" id="BAS74431.1"/>
    </source>
</evidence>
<dbReference type="Gramene" id="Os01t0758450-00">
    <property type="protein sequence ID" value="Os01t0758450-00"/>
    <property type="gene ID" value="Os01g0758450"/>
</dbReference>
<dbReference type="InParanoid" id="A0A0P0V8C8"/>
<accession>A0A0P0V8C8</accession>
<name>A0A0P0V8C8_ORYSJ</name>
<keyword evidence="2" id="KW-1185">Reference proteome</keyword>
<dbReference type="EMBL" id="AP014957">
    <property type="protein sequence ID" value="BAS74431.1"/>
    <property type="molecule type" value="Genomic_DNA"/>
</dbReference>
<reference evidence="1 2" key="2">
    <citation type="journal article" date="2013" name="Plant Cell Physiol.">
        <title>Rice Annotation Project Database (RAP-DB): an integrative and interactive database for rice genomics.</title>
        <authorList>
            <person name="Sakai H."/>
            <person name="Lee S.S."/>
            <person name="Tanaka T."/>
            <person name="Numa H."/>
            <person name="Kim J."/>
            <person name="Kawahara Y."/>
            <person name="Wakimoto H."/>
            <person name="Yang C.C."/>
            <person name="Iwamoto M."/>
            <person name="Abe T."/>
            <person name="Yamada Y."/>
            <person name="Muto A."/>
            <person name="Inokuchi H."/>
            <person name="Ikemura T."/>
            <person name="Matsumoto T."/>
            <person name="Sasaki T."/>
            <person name="Itoh T."/>
        </authorList>
    </citation>
    <scope>NUCLEOTIDE SEQUENCE [LARGE SCALE GENOMIC DNA]</scope>
    <source>
        <strain evidence="2">cv. Nipponbare</strain>
    </source>
</reference>
<dbReference type="AlphaFoldDB" id="A0A0P0V8C8"/>
<dbReference type="Proteomes" id="UP000059680">
    <property type="component" value="Chromosome 1"/>
</dbReference>
<dbReference type="PaxDb" id="39947-A0A0P0V8C8"/>
<reference evidence="1 2" key="3">
    <citation type="journal article" date="2013" name="Rice">
        <title>Improvement of the Oryza sativa Nipponbare reference genome using next generation sequence and optical map data.</title>
        <authorList>
            <person name="Kawahara Y."/>
            <person name="de la Bastide M."/>
            <person name="Hamilton J.P."/>
            <person name="Kanamori H."/>
            <person name="McCombie W.R."/>
            <person name="Ouyang S."/>
            <person name="Schwartz D.C."/>
            <person name="Tanaka T."/>
            <person name="Wu J."/>
            <person name="Zhou S."/>
            <person name="Childs K.L."/>
            <person name="Davidson R.M."/>
            <person name="Lin H."/>
            <person name="Quesada-Ocampo L."/>
            <person name="Vaillancourt B."/>
            <person name="Sakai H."/>
            <person name="Lee S.S."/>
            <person name="Kim J."/>
            <person name="Numa H."/>
            <person name="Itoh T."/>
            <person name="Buell C.R."/>
            <person name="Matsumoto T."/>
        </authorList>
    </citation>
    <scope>NUCLEOTIDE SEQUENCE [LARGE SCALE GENOMIC DNA]</scope>
    <source>
        <strain evidence="2">cv. Nipponbare</strain>
    </source>
</reference>
<reference evidence="2" key="1">
    <citation type="journal article" date="2005" name="Nature">
        <title>The map-based sequence of the rice genome.</title>
        <authorList>
            <consortium name="International rice genome sequencing project (IRGSP)"/>
            <person name="Matsumoto T."/>
            <person name="Wu J."/>
            <person name="Kanamori H."/>
            <person name="Katayose Y."/>
            <person name="Fujisawa M."/>
            <person name="Namiki N."/>
            <person name="Mizuno H."/>
            <person name="Yamamoto K."/>
            <person name="Antonio B.A."/>
            <person name="Baba T."/>
            <person name="Sakata K."/>
            <person name="Nagamura Y."/>
            <person name="Aoki H."/>
            <person name="Arikawa K."/>
            <person name="Arita K."/>
            <person name="Bito T."/>
            <person name="Chiden Y."/>
            <person name="Fujitsuka N."/>
            <person name="Fukunaka R."/>
            <person name="Hamada M."/>
            <person name="Harada C."/>
            <person name="Hayashi A."/>
            <person name="Hijishita S."/>
            <person name="Honda M."/>
            <person name="Hosokawa S."/>
            <person name="Ichikawa Y."/>
            <person name="Idonuma A."/>
            <person name="Iijima M."/>
            <person name="Ikeda M."/>
            <person name="Ikeno M."/>
            <person name="Ito K."/>
            <person name="Ito S."/>
            <person name="Ito T."/>
            <person name="Ito Y."/>
            <person name="Ito Y."/>
            <person name="Iwabuchi A."/>
            <person name="Kamiya K."/>
            <person name="Karasawa W."/>
            <person name="Kurita K."/>
            <person name="Katagiri S."/>
            <person name="Kikuta A."/>
            <person name="Kobayashi H."/>
            <person name="Kobayashi N."/>
            <person name="Machita K."/>
            <person name="Maehara T."/>
            <person name="Masukawa M."/>
            <person name="Mizubayashi T."/>
            <person name="Mukai Y."/>
            <person name="Nagasaki H."/>
            <person name="Nagata Y."/>
            <person name="Naito S."/>
            <person name="Nakashima M."/>
            <person name="Nakama Y."/>
            <person name="Nakamichi Y."/>
            <person name="Nakamura M."/>
            <person name="Meguro A."/>
            <person name="Negishi M."/>
            <person name="Ohta I."/>
            <person name="Ohta T."/>
            <person name="Okamoto M."/>
            <person name="Ono N."/>
            <person name="Saji S."/>
            <person name="Sakaguchi M."/>
            <person name="Sakai K."/>
            <person name="Shibata M."/>
            <person name="Shimokawa T."/>
            <person name="Song J."/>
            <person name="Takazaki Y."/>
            <person name="Terasawa K."/>
            <person name="Tsugane M."/>
            <person name="Tsuji K."/>
            <person name="Ueda S."/>
            <person name="Waki K."/>
            <person name="Yamagata H."/>
            <person name="Yamamoto M."/>
            <person name="Yamamoto S."/>
            <person name="Yamane H."/>
            <person name="Yoshiki S."/>
            <person name="Yoshihara R."/>
            <person name="Yukawa K."/>
            <person name="Zhong H."/>
            <person name="Yano M."/>
            <person name="Yuan Q."/>
            <person name="Ouyang S."/>
            <person name="Liu J."/>
            <person name="Jones K.M."/>
            <person name="Gansberger K."/>
            <person name="Moffat K."/>
            <person name="Hill J."/>
            <person name="Bera J."/>
            <person name="Fadrosh D."/>
            <person name="Jin S."/>
            <person name="Johri S."/>
            <person name="Kim M."/>
            <person name="Overton L."/>
            <person name="Reardon M."/>
            <person name="Tsitrin T."/>
            <person name="Vuong H."/>
            <person name="Weaver B."/>
            <person name="Ciecko A."/>
            <person name="Tallon L."/>
            <person name="Jackson J."/>
            <person name="Pai G."/>
            <person name="Aken S.V."/>
            <person name="Utterback T."/>
            <person name="Reidmuller S."/>
            <person name="Feldblyum T."/>
            <person name="Hsiao J."/>
            <person name="Zismann V."/>
            <person name="Iobst S."/>
            <person name="de Vazeille A.R."/>
            <person name="Buell C.R."/>
            <person name="Ying K."/>
            <person name="Li Y."/>
            <person name="Lu T."/>
            <person name="Huang Y."/>
            <person name="Zhao Q."/>
            <person name="Feng Q."/>
            <person name="Zhang L."/>
            <person name="Zhu J."/>
            <person name="Weng Q."/>
            <person name="Mu J."/>
            <person name="Lu Y."/>
            <person name="Fan D."/>
            <person name="Liu Y."/>
            <person name="Guan J."/>
            <person name="Zhang Y."/>
            <person name="Yu S."/>
            <person name="Liu X."/>
            <person name="Zhang Y."/>
            <person name="Hong G."/>
            <person name="Han B."/>
            <person name="Choisne N."/>
            <person name="Demange N."/>
            <person name="Orjeda G."/>
            <person name="Samain S."/>
            <person name="Cattolico L."/>
            <person name="Pelletier E."/>
            <person name="Couloux A."/>
            <person name="Segurens B."/>
            <person name="Wincker P."/>
            <person name="D'Hont A."/>
            <person name="Scarpelli C."/>
            <person name="Weissenbach J."/>
            <person name="Salanoubat M."/>
            <person name="Quetier F."/>
            <person name="Yu Y."/>
            <person name="Kim H.R."/>
            <person name="Rambo T."/>
            <person name="Currie J."/>
            <person name="Collura K."/>
            <person name="Luo M."/>
            <person name="Yang T."/>
            <person name="Ammiraju J.S.S."/>
            <person name="Engler F."/>
            <person name="Soderlund C."/>
            <person name="Wing R.A."/>
            <person name="Palmer L.E."/>
            <person name="de la Bastide M."/>
            <person name="Spiegel L."/>
            <person name="Nascimento L."/>
            <person name="Zutavern T."/>
            <person name="O'Shaughnessy A."/>
            <person name="Dike S."/>
            <person name="Dedhia N."/>
            <person name="Preston R."/>
            <person name="Balija V."/>
            <person name="McCombie W.R."/>
            <person name="Chow T."/>
            <person name="Chen H."/>
            <person name="Chung M."/>
            <person name="Chen C."/>
            <person name="Shaw J."/>
            <person name="Wu H."/>
            <person name="Hsiao K."/>
            <person name="Chao Y."/>
            <person name="Chu M."/>
            <person name="Cheng C."/>
            <person name="Hour A."/>
            <person name="Lee P."/>
            <person name="Lin S."/>
            <person name="Lin Y."/>
            <person name="Liou J."/>
            <person name="Liu S."/>
            <person name="Hsing Y."/>
            <person name="Raghuvanshi S."/>
            <person name="Mohanty A."/>
            <person name="Bharti A.K."/>
            <person name="Gaur A."/>
            <person name="Gupta V."/>
            <person name="Kumar D."/>
            <person name="Ravi V."/>
            <person name="Vij S."/>
            <person name="Kapur A."/>
            <person name="Khurana P."/>
            <person name="Khurana P."/>
            <person name="Khurana J.P."/>
            <person name="Tyagi A.K."/>
            <person name="Gaikwad K."/>
            <person name="Singh A."/>
            <person name="Dalal V."/>
            <person name="Srivastava S."/>
            <person name="Dixit A."/>
            <person name="Pal A.K."/>
            <person name="Ghazi I.A."/>
            <person name="Yadav M."/>
            <person name="Pandit A."/>
            <person name="Bhargava A."/>
            <person name="Sureshbabu K."/>
            <person name="Batra K."/>
            <person name="Sharma T.R."/>
            <person name="Mohapatra T."/>
            <person name="Singh N.K."/>
            <person name="Messing J."/>
            <person name="Nelson A.B."/>
            <person name="Fuks G."/>
            <person name="Kavchok S."/>
            <person name="Keizer G."/>
            <person name="Linton E."/>
            <person name="Llaca V."/>
            <person name="Song R."/>
            <person name="Tanyolac B."/>
            <person name="Young S."/>
            <person name="Ho-Il K."/>
            <person name="Hahn J.H."/>
            <person name="Sangsakoo G."/>
            <person name="Vanavichit A."/>
            <person name="de Mattos Luiz.A.T."/>
            <person name="Zimmer P.D."/>
            <person name="Malone G."/>
            <person name="Dellagostin O."/>
            <person name="de Oliveira A.C."/>
            <person name="Bevan M."/>
            <person name="Bancroft I."/>
            <person name="Minx P."/>
            <person name="Cordum H."/>
            <person name="Wilson R."/>
            <person name="Cheng Z."/>
            <person name="Jin W."/>
            <person name="Jiang J."/>
            <person name="Leong S.A."/>
            <person name="Iwama H."/>
            <person name="Gojobori T."/>
            <person name="Itoh T."/>
            <person name="Niimura Y."/>
            <person name="Fujii Y."/>
            <person name="Habara T."/>
            <person name="Sakai H."/>
            <person name="Sato Y."/>
            <person name="Wilson G."/>
            <person name="Kumar K."/>
            <person name="McCouch S."/>
            <person name="Juretic N."/>
            <person name="Hoen D."/>
            <person name="Wright S."/>
            <person name="Bruskiewich R."/>
            <person name="Bureau T."/>
            <person name="Miyao A."/>
            <person name="Hirochika H."/>
            <person name="Nishikawa T."/>
            <person name="Kadowaki K."/>
            <person name="Sugiura M."/>
            <person name="Burr B."/>
            <person name="Sasaki T."/>
        </authorList>
    </citation>
    <scope>NUCLEOTIDE SEQUENCE [LARGE SCALE GENOMIC DNA]</scope>
    <source>
        <strain evidence="2">cv. Nipponbare</strain>
    </source>
</reference>
<sequence length="73" mass="8557">MQTNLVLKHATAQAKEQLPSKGTLWHPFSQRIMFWLKHRTRVTTKPPCRQVLKSFAELQKQLTEAFISPQKQI</sequence>
<gene>
    <name evidence="1" type="ordered locus">Os01g0758450</name>
    <name evidence="1" type="ORF">OSNPB_010758450</name>
</gene>
<organism evidence="1 2">
    <name type="scientific">Oryza sativa subsp. japonica</name>
    <name type="common">Rice</name>
    <dbReference type="NCBI Taxonomy" id="39947"/>
    <lineage>
        <taxon>Eukaryota</taxon>
        <taxon>Viridiplantae</taxon>
        <taxon>Streptophyta</taxon>
        <taxon>Embryophyta</taxon>
        <taxon>Tracheophyta</taxon>
        <taxon>Spermatophyta</taxon>
        <taxon>Magnoliopsida</taxon>
        <taxon>Liliopsida</taxon>
        <taxon>Poales</taxon>
        <taxon>Poaceae</taxon>
        <taxon>BOP clade</taxon>
        <taxon>Oryzoideae</taxon>
        <taxon>Oryzeae</taxon>
        <taxon>Oryzinae</taxon>
        <taxon>Oryza</taxon>
        <taxon>Oryza sativa</taxon>
    </lineage>
</organism>
<evidence type="ECO:0000313" key="2">
    <source>
        <dbReference type="Proteomes" id="UP000059680"/>
    </source>
</evidence>
<proteinExistence type="predicted"/>
<protein>
    <submittedName>
        <fullName evidence="1">Os01g0758450 protein</fullName>
    </submittedName>
</protein>